<dbReference type="PIRSF" id="PIRSF000915">
    <property type="entry name" value="PGP-type_phosphatase"/>
    <property type="match status" value="1"/>
</dbReference>
<dbReference type="SUPFAM" id="SSF56784">
    <property type="entry name" value="HAD-like"/>
    <property type="match status" value="1"/>
</dbReference>
<evidence type="ECO:0000256" key="2">
    <source>
        <dbReference type="PIRSR" id="PIRSR000915-1"/>
    </source>
</evidence>
<protein>
    <submittedName>
        <fullName evidence="5">4-nitrophenylphosphatase-like isoform X2</fullName>
    </submittedName>
</protein>
<proteinExistence type="inferred from homology"/>
<dbReference type="RefSeq" id="XP_028130851.1">
    <property type="nucleotide sequence ID" value="XM_028275050.1"/>
</dbReference>
<gene>
    <name evidence="5" type="primary">LOC114326624</name>
</gene>
<comment type="cofactor">
    <cofactor evidence="4">
        <name>Mg(2+)</name>
        <dbReference type="ChEBI" id="CHEBI:18420"/>
    </cofactor>
    <text evidence="4">Divalent metal ions. Mg(2+) is the most effective.</text>
</comment>
<dbReference type="FunCoup" id="A0A6P7F5U4">
    <property type="interactions" value="210"/>
</dbReference>
<dbReference type="Gene3D" id="3.40.50.1000">
    <property type="entry name" value="HAD superfamily/HAD-like"/>
    <property type="match status" value="2"/>
</dbReference>
<evidence type="ECO:0000256" key="3">
    <source>
        <dbReference type="PIRSR" id="PIRSR000915-2"/>
    </source>
</evidence>
<dbReference type="InterPro" id="IPR036412">
    <property type="entry name" value="HAD-like_sf"/>
</dbReference>
<dbReference type="GO" id="GO:0016791">
    <property type="term" value="F:phosphatase activity"/>
    <property type="evidence" value="ECO:0007669"/>
    <property type="project" value="TreeGrafter"/>
</dbReference>
<accession>A0A6P7F5U4</accession>
<evidence type="ECO:0000313" key="5">
    <source>
        <dbReference type="RefSeq" id="XP_028130851.1"/>
    </source>
</evidence>
<dbReference type="PANTHER" id="PTHR19288:SF4">
    <property type="entry name" value="RE04130P-RELATED"/>
    <property type="match status" value="1"/>
</dbReference>
<dbReference type="Pfam" id="PF13344">
    <property type="entry name" value="Hydrolase_6"/>
    <property type="match status" value="1"/>
</dbReference>
<evidence type="ECO:0000256" key="1">
    <source>
        <dbReference type="PIRNR" id="PIRNR000915"/>
    </source>
</evidence>
<dbReference type="Pfam" id="PF13242">
    <property type="entry name" value="Hydrolase_like"/>
    <property type="match status" value="1"/>
</dbReference>
<feature type="active site" description="Nucleophile" evidence="2">
    <location>
        <position position="31"/>
    </location>
</feature>
<feature type="binding site" evidence="3">
    <location>
        <position position="224"/>
    </location>
    <ligand>
        <name>substrate</name>
    </ligand>
</feature>
<evidence type="ECO:0000256" key="4">
    <source>
        <dbReference type="PIRSR" id="PIRSR000915-3"/>
    </source>
</evidence>
<dbReference type="AlphaFoldDB" id="A0A6P7F5U4"/>
<dbReference type="NCBIfam" id="TIGR01460">
    <property type="entry name" value="HAD-SF-IIA"/>
    <property type="match status" value="1"/>
</dbReference>
<feature type="binding site" evidence="4">
    <location>
        <position position="33"/>
    </location>
    <ligand>
        <name>Mg(2+)</name>
        <dbReference type="ChEBI" id="CHEBI:18420"/>
    </ligand>
</feature>
<keyword evidence="4" id="KW-0479">Metal-binding</keyword>
<organism evidence="5">
    <name type="scientific">Diabrotica virgifera virgifera</name>
    <name type="common">western corn rootworm</name>
    <dbReference type="NCBI Taxonomy" id="50390"/>
    <lineage>
        <taxon>Eukaryota</taxon>
        <taxon>Metazoa</taxon>
        <taxon>Ecdysozoa</taxon>
        <taxon>Arthropoda</taxon>
        <taxon>Hexapoda</taxon>
        <taxon>Insecta</taxon>
        <taxon>Pterygota</taxon>
        <taxon>Neoptera</taxon>
        <taxon>Endopterygota</taxon>
        <taxon>Coleoptera</taxon>
        <taxon>Polyphaga</taxon>
        <taxon>Cucujiformia</taxon>
        <taxon>Chrysomeloidea</taxon>
        <taxon>Chrysomelidae</taxon>
        <taxon>Galerucinae</taxon>
        <taxon>Diabroticina</taxon>
        <taxon>Diabroticites</taxon>
        <taxon>Diabrotica</taxon>
    </lineage>
</organism>
<dbReference type="InterPro" id="IPR023214">
    <property type="entry name" value="HAD_sf"/>
</dbReference>
<reference evidence="5" key="1">
    <citation type="submission" date="2025-08" db="UniProtKB">
        <authorList>
            <consortium name="RefSeq"/>
        </authorList>
    </citation>
    <scope>IDENTIFICATION</scope>
    <source>
        <tissue evidence="5">Whole insect</tissue>
    </source>
</reference>
<feature type="active site" description="Proton donor" evidence="2">
    <location>
        <position position="33"/>
    </location>
</feature>
<keyword evidence="1" id="KW-0378">Hydrolase</keyword>
<name>A0A6P7F5U4_DIAVI</name>
<comment type="similarity">
    <text evidence="1">Belongs to the HAD-like hydrolase superfamily.</text>
</comment>
<feature type="binding site" evidence="4">
    <location>
        <position position="31"/>
    </location>
    <ligand>
        <name>Mg(2+)</name>
        <dbReference type="ChEBI" id="CHEBI:18420"/>
    </ligand>
</feature>
<feature type="binding site" evidence="4">
    <location>
        <position position="250"/>
    </location>
    <ligand>
        <name>Mg(2+)</name>
        <dbReference type="ChEBI" id="CHEBI:18420"/>
    </ligand>
</feature>
<sequence length="313" mass="35210">MCDFMGNKNLACASRAEQKCFFDSFDCILSDMDGVIWVGYKPLPGTAECVQSLKTIGKTVSFVTNNGTISTDTIYKLLQNHKFSIGSKDIVNPITAYITVLHKLGFEKTAFVLGSTELQEELKKAGFKVAQNPPHPVGETISEVSKQLEDDKEIGAVIIDYDINLSMMKLQKALMYLRRSDCYFIIGASDKSVPFPQYGSVLGNYYFIESLKDLSGRKPLQMAKPSSDFTNFIMEQFNFPNPKRVLFIGDSITEDMQFATNSGFQKLLVLTGVTKIEDVHEWKHEEKYKPQYYVDSIGALNLILGKLKIKEMC</sequence>
<dbReference type="GO" id="GO:0046872">
    <property type="term" value="F:metal ion binding"/>
    <property type="evidence" value="ECO:0007669"/>
    <property type="project" value="UniProtKB-KW"/>
</dbReference>
<keyword evidence="4" id="KW-0460">Magnesium</keyword>
<dbReference type="PANTHER" id="PTHR19288">
    <property type="entry name" value="4-NITROPHENYLPHOSPHATASE-RELATED"/>
    <property type="match status" value="1"/>
</dbReference>
<dbReference type="InterPro" id="IPR006357">
    <property type="entry name" value="HAD-SF_hydro_IIA"/>
</dbReference>
<dbReference type="InParanoid" id="A0A6P7F5U4"/>
<dbReference type="GO" id="GO:0005737">
    <property type="term" value="C:cytoplasm"/>
    <property type="evidence" value="ECO:0007669"/>
    <property type="project" value="TreeGrafter"/>
</dbReference>